<evidence type="ECO:0000256" key="1">
    <source>
        <dbReference type="SAM" id="MobiDB-lite"/>
    </source>
</evidence>
<dbReference type="AlphaFoldDB" id="A0A165CYY3"/>
<evidence type="ECO:0000313" key="2">
    <source>
        <dbReference type="EMBL" id="KZT03777.1"/>
    </source>
</evidence>
<feature type="region of interest" description="Disordered" evidence="1">
    <location>
        <begin position="225"/>
        <end position="247"/>
    </location>
</feature>
<name>A0A165CYY3_9APHY</name>
<organism evidence="2 3">
    <name type="scientific">Laetiporus sulphureus 93-53</name>
    <dbReference type="NCBI Taxonomy" id="1314785"/>
    <lineage>
        <taxon>Eukaryota</taxon>
        <taxon>Fungi</taxon>
        <taxon>Dikarya</taxon>
        <taxon>Basidiomycota</taxon>
        <taxon>Agaricomycotina</taxon>
        <taxon>Agaricomycetes</taxon>
        <taxon>Polyporales</taxon>
        <taxon>Laetiporus</taxon>
    </lineage>
</organism>
<reference evidence="2 3" key="1">
    <citation type="journal article" date="2016" name="Mol. Biol. Evol.">
        <title>Comparative Genomics of Early-Diverging Mushroom-Forming Fungi Provides Insights into the Origins of Lignocellulose Decay Capabilities.</title>
        <authorList>
            <person name="Nagy L.G."/>
            <person name="Riley R."/>
            <person name="Tritt A."/>
            <person name="Adam C."/>
            <person name="Daum C."/>
            <person name="Floudas D."/>
            <person name="Sun H."/>
            <person name="Yadav J.S."/>
            <person name="Pangilinan J."/>
            <person name="Larsson K.H."/>
            <person name="Matsuura K."/>
            <person name="Barry K."/>
            <person name="Labutti K."/>
            <person name="Kuo R."/>
            <person name="Ohm R.A."/>
            <person name="Bhattacharya S.S."/>
            <person name="Shirouzu T."/>
            <person name="Yoshinaga Y."/>
            <person name="Martin F.M."/>
            <person name="Grigoriev I.V."/>
            <person name="Hibbett D.S."/>
        </authorList>
    </citation>
    <scope>NUCLEOTIDE SEQUENCE [LARGE SCALE GENOMIC DNA]</scope>
    <source>
        <strain evidence="2 3">93-53</strain>
    </source>
</reference>
<dbReference type="GeneID" id="63828694"/>
<sequence length="291" mass="32560">MVRHHVSALKPASAYEDFSDLQRATDGQSGLFSTVCHSCGIKEGEYYSTRRWTYSLASSSREDFDDADRVLQIIMWLSMQRYSSRVIGLQRDIVHRRRGAILILHHFAAAWSSAPVDFQAIKPGYAGRLLSAGPVFGARKAATCTNNNSKDKAGLPPRAFPPTFSSEMFLRHSAIRHAQRRSSILAWTRVFLILQGGKFLELGAALTALRTQSVFPERPVLRGRVQDPEDSRRGLAARSNQENPRRTSKRIRNLYQFVAAISVNAEEICKILGNRTLVLVSLVTQATIMTI</sequence>
<dbReference type="InParanoid" id="A0A165CYY3"/>
<dbReference type="RefSeq" id="XP_040761517.1">
    <property type="nucleotide sequence ID" value="XM_040911666.1"/>
</dbReference>
<accession>A0A165CYY3</accession>
<dbReference type="EMBL" id="KV427641">
    <property type="protein sequence ID" value="KZT03777.1"/>
    <property type="molecule type" value="Genomic_DNA"/>
</dbReference>
<evidence type="ECO:0000313" key="3">
    <source>
        <dbReference type="Proteomes" id="UP000076871"/>
    </source>
</evidence>
<keyword evidence="3" id="KW-1185">Reference proteome</keyword>
<proteinExistence type="predicted"/>
<dbReference type="Proteomes" id="UP000076871">
    <property type="component" value="Unassembled WGS sequence"/>
</dbReference>
<protein>
    <submittedName>
        <fullName evidence="2">Uncharacterized protein</fullName>
    </submittedName>
</protein>
<gene>
    <name evidence="2" type="ORF">LAESUDRAFT_751428</name>
</gene>